<dbReference type="Pfam" id="PF00067">
    <property type="entry name" value="p450"/>
    <property type="match status" value="1"/>
</dbReference>
<keyword evidence="2" id="KW-0479">Metal-binding</keyword>
<dbReference type="PANTHER" id="PTHR46696:SF1">
    <property type="entry name" value="CYTOCHROME P450 YJIB-RELATED"/>
    <property type="match status" value="1"/>
</dbReference>
<dbReference type="Gene3D" id="1.10.630.10">
    <property type="entry name" value="Cytochrome P450"/>
    <property type="match status" value="1"/>
</dbReference>
<evidence type="ECO:0000313" key="4">
    <source>
        <dbReference type="EMBL" id="GAA2476064.1"/>
    </source>
</evidence>
<gene>
    <name evidence="4" type="ORF">GCM10009858_11860</name>
</gene>
<keyword evidence="2" id="KW-0349">Heme</keyword>
<evidence type="ECO:0000256" key="2">
    <source>
        <dbReference type="RuleBase" id="RU000461"/>
    </source>
</evidence>
<reference evidence="5" key="1">
    <citation type="journal article" date="2019" name="Int. J. Syst. Evol. Microbiol.">
        <title>The Global Catalogue of Microorganisms (GCM) 10K type strain sequencing project: providing services to taxonomists for standard genome sequencing and annotation.</title>
        <authorList>
            <consortium name="The Broad Institute Genomics Platform"/>
            <consortium name="The Broad Institute Genome Sequencing Center for Infectious Disease"/>
            <person name="Wu L."/>
            <person name="Ma J."/>
        </authorList>
    </citation>
    <scope>NUCLEOTIDE SEQUENCE [LARGE SCALE GENOMIC DNA]</scope>
    <source>
        <strain evidence="5">JCM 16259</strain>
    </source>
</reference>
<dbReference type="Proteomes" id="UP001500730">
    <property type="component" value="Unassembled WGS sequence"/>
</dbReference>
<comment type="similarity">
    <text evidence="1 2">Belongs to the cytochrome P450 family.</text>
</comment>
<accession>A0ABP5Y6V6</accession>
<dbReference type="SUPFAM" id="SSF48264">
    <property type="entry name" value="Cytochrome P450"/>
    <property type="match status" value="1"/>
</dbReference>
<keyword evidence="2" id="KW-0560">Oxidoreductase</keyword>
<evidence type="ECO:0000313" key="5">
    <source>
        <dbReference type="Proteomes" id="UP001500730"/>
    </source>
</evidence>
<protein>
    <submittedName>
        <fullName evidence="4">Cytochrome P450</fullName>
    </submittedName>
</protein>
<keyword evidence="2" id="KW-0503">Monooxygenase</keyword>
<proteinExistence type="inferred from homology"/>
<dbReference type="InterPro" id="IPR001128">
    <property type="entry name" value="Cyt_P450"/>
</dbReference>
<comment type="caution">
    <text evidence="4">The sequence shown here is derived from an EMBL/GenBank/DDBJ whole genome shotgun (WGS) entry which is preliminary data.</text>
</comment>
<dbReference type="PANTHER" id="PTHR46696">
    <property type="entry name" value="P450, PUTATIVE (EUROFUNG)-RELATED"/>
    <property type="match status" value="1"/>
</dbReference>
<keyword evidence="5" id="KW-1185">Reference proteome</keyword>
<feature type="region of interest" description="Disordered" evidence="3">
    <location>
        <begin position="391"/>
        <end position="418"/>
    </location>
</feature>
<dbReference type="RefSeq" id="WP_344253865.1">
    <property type="nucleotide sequence ID" value="NZ_BAAARE010000004.1"/>
</dbReference>
<dbReference type="EMBL" id="BAAARE010000004">
    <property type="protein sequence ID" value="GAA2476064.1"/>
    <property type="molecule type" value="Genomic_DNA"/>
</dbReference>
<evidence type="ECO:0000256" key="1">
    <source>
        <dbReference type="ARBA" id="ARBA00010617"/>
    </source>
</evidence>
<sequence length="418" mass="43743">MRALAGADPGSRWESRLIRSAHPVVARVVDAAVSGRAVVRVPGVGVLVADPAVARTVLTDPDRFAKNGPGSSGALWTPVLGERVLLNMEGHEHHALRRSLSDLFSSRVVREVCDAAAGPLVQAAAASLRRGEDVDVVRLAREVSSAAIGVVVGLDRDTPPAVLLRASDAIESMVSWRTRSFDDAAVARARSALAVVQDAAESAHAARASDTVMGRLARQGVSLDDARSLAAALFLTGTGTVSCALPRIAGQLADAGLLTPGGPSSCDVDDVVAEGLRMTTPSLATLRRCVRATELGGVRMGADERVVVLLWWATRRDGGFEPGRPATGDLRHLWFGAGSHFCLGAPLALAELRAMTSMLLDVAGEEGLVVSSRRAARRVLVPRYAELTVRTQGVGEPGERHGHGTGDGRPLHPASRSA</sequence>
<feature type="compositionally biased region" description="Basic and acidic residues" evidence="3">
    <location>
        <begin position="397"/>
        <end position="410"/>
    </location>
</feature>
<name>A0ABP5Y6V6_9MICO</name>
<dbReference type="CDD" id="cd00302">
    <property type="entry name" value="cytochrome_P450"/>
    <property type="match status" value="1"/>
</dbReference>
<keyword evidence="2" id="KW-0408">Iron</keyword>
<dbReference type="InterPro" id="IPR017972">
    <property type="entry name" value="Cyt_P450_CS"/>
</dbReference>
<dbReference type="PROSITE" id="PS00086">
    <property type="entry name" value="CYTOCHROME_P450"/>
    <property type="match status" value="1"/>
</dbReference>
<organism evidence="4 5">
    <name type="scientific">Terrabacter carboxydivorans</name>
    <dbReference type="NCBI Taxonomy" id="619730"/>
    <lineage>
        <taxon>Bacteria</taxon>
        <taxon>Bacillati</taxon>
        <taxon>Actinomycetota</taxon>
        <taxon>Actinomycetes</taxon>
        <taxon>Micrococcales</taxon>
        <taxon>Intrasporangiaceae</taxon>
        <taxon>Terrabacter</taxon>
    </lineage>
</organism>
<dbReference type="InterPro" id="IPR036396">
    <property type="entry name" value="Cyt_P450_sf"/>
</dbReference>
<evidence type="ECO:0000256" key="3">
    <source>
        <dbReference type="SAM" id="MobiDB-lite"/>
    </source>
</evidence>